<sequence length="457" mass="49837">MRLTVIQIVNTIVSVIAGVLLASAFSQTSLVMTAVFAASGVLVFFGSSVFSWMTVQTSFDSVVRQARDPQRDHFEKTMIHEFNALGRKMGDLRRENATRERQHEIEIAEAVSVARAEIRKEYEAAPSIEAQFRAIQGFLAGMDGHSSVGPDGQPLTCLQQLKRVFRRFQSDVGSELGVILGCGLEISRTTEELVTGSESQSEAFEKTNTLAEQLADRVGSICGHAIRTQEACKATRTAAEMGLSQVATLADEVQEVKKQSSLRERKLQALGQHAREVESILQTIGNLSSRTDLLALNASIESVRAGEHGRGFALVAEEVRALSEQSAQAVSDITARLELIQLETAQSLTMTTGEQTQLGQVFDRVTRSLEVLENICKASTASNSGLNEITLNSDEQMKLTQDIVETLQRTAETARINRSRAQGANWKAKSFGDLSAKIESTFTRFGGEPVSNAHSVQ</sequence>
<dbReference type="Proteomes" id="UP000322214">
    <property type="component" value="Chromosome"/>
</dbReference>
<keyword evidence="3" id="KW-0472">Membrane</keyword>
<name>A0A5B9P6V6_9BACT</name>
<dbReference type="RefSeq" id="WP_075084733.1">
    <property type="nucleotide sequence ID" value="NZ_CP042912.1"/>
</dbReference>
<dbReference type="GO" id="GO:0007165">
    <property type="term" value="P:signal transduction"/>
    <property type="evidence" value="ECO:0007669"/>
    <property type="project" value="UniProtKB-KW"/>
</dbReference>
<evidence type="ECO:0000256" key="2">
    <source>
        <dbReference type="PROSITE-ProRule" id="PRU00284"/>
    </source>
</evidence>
<accession>A0A5B9P6V6</accession>
<dbReference type="KEGG" id="mff:MFFC18_05100"/>
<dbReference type="SMART" id="SM00283">
    <property type="entry name" value="MA"/>
    <property type="match status" value="1"/>
</dbReference>
<dbReference type="InterPro" id="IPR004089">
    <property type="entry name" value="MCPsignal_dom"/>
</dbReference>
<dbReference type="EMBL" id="CP042912">
    <property type="protein sequence ID" value="QEG20660.1"/>
    <property type="molecule type" value="Genomic_DNA"/>
</dbReference>
<evidence type="ECO:0000313" key="5">
    <source>
        <dbReference type="EMBL" id="QEG20660.1"/>
    </source>
</evidence>
<feature type="transmembrane region" description="Helical" evidence="3">
    <location>
        <begin position="30"/>
        <end position="53"/>
    </location>
</feature>
<keyword evidence="6" id="KW-1185">Reference proteome</keyword>
<feature type="transmembrane region" description="Helical" evidence="3">
    <location>
        <begin position="6"/>
        <end position="25"/>
    </location>
</feature>
<dbReference type="OrthoDB" id="221239at2"/>
<dbReference type="Gene3D" id="1.10.287.950">
    <property type="entry name" value="Methyl-accepting chemotaxis protein"/>
    <property type="match status" value="1"/>
</dbReference>
<gene>
    <name evidence="5" type="primary">mcpC</name>
    <name evidence="5" type="ORF">MFFC18_05100</name>
</gene>
<reference evidence="5 6" key="1">
    <citation type="submission" date="2019-08" db="EMBL/GenBank/DDBJ databases">
        <title>Deep-cultivation of Planctomycetes and their phenomic and genomic characterization uncovers novel biology.</title>
        <authorList>
            <person name="Wiegand S."/>
            <person name="Jogler M."/>
            <person name="Boedeker C."/>
            <person name="Pinto D."/>
            <person name="Vollmers J."/>
            <person name="Rivas-Marin E."/>
            <person name="Kohn T."/>
            <person name="Peeters S.H."/>
            <person name="Heuer A."/>
            <person name="Rast P."/>
            <person name="Oberbeckmann S."/>
            <person name="Bunk B."/>
            <person name="Jeske O."/>
            <person name="Meyerdierks A."/>
            <person name="Storesund J.E."/>
            <person name="Kallscheuer N."/>
            <person name="Luecker S."/>
            <person name="Lage O.M."/>
            <person name="Pohl T."/>
            <person name="Merkel B.J."/>
            <person name="Hornburger P."/>
            <person name="Mueller R.-W."/>
            <person name="Bruemmer F."/>
            <person name="Labrenz M."/>
            <person name="Spormann A.M."/>
            <person name="Op den Camp H."/>
            <person name="Overmann J."/>
            <person name="Amann R."/>
            <person name="Jetten M.S.M."/>
            <person name="Mascher T."/>
            <person name="Medema M.H."/>
            <person name="Devos D.P."/>
            <person name="Kaster A.-K."/>
            <person name="Ovreas L."/>
            <person name="Rohde M."/>
            <person name="Galperin M.Y."/>
            <person name="Jogler C."/>
        </authorList>
    </citation>
    <scope>NUCLEOTIDE SEQUENCE [LARGE SCALE GENOMIC DNA]</scope>
    <source>
        <strain evidence="5 6">FC18</strain>
    </source>
</reference>
<feature type="domain" description="Methyl-accepting transducer" evidence="4">
    <location>
        <begin position="185"/>
        <end position="411"/>
    </location>
</feature>
<dbReference type="PANTHER" id="PTHR32089">
    <property type="entry name" value="METHYL-ACCEPTING CHEMOTAXIS PROTEIN MCPB"/>
    <property type="match status" value="1"/>
</dbReference>
<dbReference type="STRING" id="980251.GCA_001642875_02305"/>
<evidence type="ECO:0000313" key="6">
    <source>
        <dbReference type="Proteomes" id="UP000322214"/>
    </source>
</evidence>
<organism evidence="5 6">
    <name type="scientific">Mariniblastus fucicola</name>
    <dbReference type="NCBI Taxonomy" id="980251"/>
    <lineage>
        <taxon>Bacteria</taxon>
        <taxon>Pseudomonadati</taxon>
        <taxon>Planctomycetota</taxon>
        <taxon>Planctomycetia</taxon>
        <taxon>Pirellulales</taxon>
        <taxon>Pirellulaceae</taxon>
        <taxon>Mariniblastus</taxon>
    </lineage>
</organism>
<evidence type="ECO:0000256" key="1">
    <source>
        <dbReference type="ARBA" id="ARBA00023224"/>
    </source>
</evidence>
<evidence type="ECO:0000259" key="4">
    <source>
        <dbReference type="PROSITE" id="PS50111"/>
    </source>
</evidence>
<dbReference type="SUPFAM" id="SSF58104">
    <property type="entry name" value="Methyl-accepting chemotaxis protein (MCP) signaling domain"/>
    <property type="match status" value="1"/>
</dbReference>
<keyword evidence="3" id="KW-0812">Transmembrane</keyword>
<evidence type="ECO:0000256" key="3">
    <source>
        <dbReference type="SAM" id="Phobius"/>
    </source>
</evidence>
<keyword evidence="1 2" id="KW-0807">Transducer</keyword>
<protein>
    <submittedName>
        <fullName evidence="5">Methyl-accepting chemotaxis protein McpC</fullName>
    </submittedName>
</protein>
<keyword evidence="3" id="KW-1133">Transmembrane helix</keyword>
<dbReference type="PANTHER" id="PTHR32089:SF112">
    <property type="entry name" value="LYSOZYME-LIKE PROTEIN-RELATED"/>
    <property type="match status" value="1"/>
</dbReference>
<dbReference type="GO" id="GO:0016020">
    <property type="term" value="C:membrane"/>
    <property type="evidence" value="ECO:0007669"/>
    <property type="project" value="InterPro"/>
</dbReference>
<proteinExistence type="predicted"/>
<dbReference type="Pfam" id="PF00015">
    <property type="entry name" value="MCPsignal"/>
    <property type="match status" value="1"/>
</dbReference>
<dbReference type="AlphaFoldDB" id="A0A5B9P6V6"/>
<dbReference type="PROSITE" id="PS50111">
    <property type="entry name" value="CHEMOTAXIS_TRANSDUC_2"/>
    <property type="match status" value="1"/>
</dbReference>